<sequence length="521" mass="58828">MVVGRYCQSTRHIMLTLVREISKLLCPSIPKDQKRALMKKYAENSLEVLTASADMATMEAKSLFELEAGSKEPLASATVVAVETDSHEPRSYTPQPQASCATQEPQADASNGQSEDLIHVSPIVDHTAQHTKKLFELARKKFSGDLDEQDREAISTMFTNGDSIEQRLDDYVLELLSRETLTQTETELLKLLLSKIVNLLDSTMQSVIQNLLTPSQLDFVCGQSCTHVLHRGDDLEDTLDLCMIQLMNDIIDNNKDAASLLKRIYLEKSRLIDENEQDSDSYKMLCILNIVVEYFDKRIDDNASELTVYRRFAILLDFLLCDLDLVMMDGETVSSSTRLEMQSNNCDPTTGFGRKIDLLLKVQGSLVEVSSNEWKAKQTSRLAMKQQSKNLRTNASILNQMSLLSKTKLNKVMAIDFVGMFGYMYVLQNVRGFYVAKATSSLFVPKDAKELPLFKNTIKALFKWKAFLEATIDEVNEAVLLDQLETCVHQHVDSPSAFPTPSIFFTPKNTRESKRPFHLVE</sequence>
<evidence type="ECO:0000256" key="1">
    <source>
        <dbReference type="SAM" id="MobiDB-lite"/>
    </source>
</evidence>
<protein>
    <submittedName>
        <fullName evidence="2">Uncharacterized protein</fullName>
    </submittedName>
</protein>
<accession>A0A1X2GNK5</accession>
<proteinExistence type="predicted"/>
<feature type="region of interest" description="Disordered" evidence="1">
    <location>
        <begin position="81"/>
        <end position="113"/>
    </location>
</feature>
<gene>
    <name evidence="2" type="ORF">DM01DRAFT_1381670</name>
</gene>
<evidence type="ECO:0000313" key="2">
    <source>
        <dbReference type="EMBL" id="ORX57988.1"/>
    </source>
</evidence>
<name>A0A1X2GNK5_9FUNG</name>
<comment type="caution">
    <text evidence="2">The sequence shown here is derived from an EMBL/GenBank/DDBJ whole genome shotgun (WGS) entry which is preliminary data.</text>
</comment>
<dbReference type="OrthoDB" id="2276338at2759"/>
<keyword evidence="3" id="KW-1185">Reference proteome</keyword>
<organism evidence="2 3">
    <name type="scientific">Hesseltinella vesiculosa</name>
    <dbReference type="NCBI Taxonomy" id="101127"/>
    <lineage>
        <taxon>Eukaryota</taxon>
        <taxon>Fungi</taxon>
        <taxon>Fungi incertae sedis</taxon>
        <taxon>Mucoromycota</taxon>
        <taxon>Mucoromycotina</taxon>
        <taxon>Mucoromycetes</taxon>
        <taxon>Mucorales</taxon>
        <taxon>Cunninghamellaceae</taxon>
        <taxon>Hesseltinella</taxon>
    </lineage>
</organism>
<reference evidence="2 3" key="1">
    <citation type="submission" date="2016-07" db="EMBL/GenBank/DDBJ databases">
        <title>Pervasive Adenine N6-methylation of Active Genes in Fungi.</title>
        <authorList>
            <consortium name="DOE Joint Genome Institute"/>
            <person name="Mondo S.J."/>
            <person name="Dannebaum R.O."/>
            <person name="Kuo R.C."/>
            <person name="Labutti K."/>
            <person name="Haridas S."/>
            <person name="Kuo A."/>
            <person name="Salamov A."/>
            <person name="Ahrendt S.R."/>
            <person name="Lipzen A."/>
            <person name="Sullivan W."/>
            <person name="Andreopoulos W.B."/>
            <person name="Clum A."/>
            <person name="Lindquist E."/>
            <person name="Daum C."/>
            <person name="Ramamoorthy G.K."/>
            <person name="Gryganskyi A."/>
            <person name="Culley D."/>
            <person name="Magnuson J.K."/>
            <person name="James T.Y."/>
            <person name="O'Malley M.A."/>
            <person name="Stajich J.E."/>
            <person name="Spatafora J.W."/>
            <person name="Visel A."/>
            <person name="Grigoriev I.V."/>
        </authorList>
    </citation>
    <scope>NUCLEOTIDE SEQUENCE [LARGE SCALE GENOMIC DNA]</scope>
    <source>
        <strain evidence="2 3">NRRL 3301</strain>
    </source>
</reference>
<evidence type="ECO:0000313" key="3">
    <source>
        <dbReference type="Proteomes" id="UP000242146"/>
    </source>
</evidence>
<dbReference type="AlphaFoldDB" id="A0A1X2GNK5"/>
<feature type="compositionally biased region" description="Polar residues" evidence="1">
    <location>
        <begin position="92"/>
        <end position="113"/>
    </location>
</feature>
<dbReference type="Proteomes" id="UP000242146">
    <property type="component" value="Unassembled WGS sequence"/>
</dbReference>
<dbReference type="EMBL" id="MCGT01000007">
    <property type="protein sequence ID" value="ORX57988.1"/>
    <property type="molecule type" value="Genomic_DNA"/>
</dbReference>